<dbReference type="EMBL" id="FNED01000033">
    <property type="protein sequence ID" value="SDJ94549.1"/>
    <property type="molecule type" value="Genomic_DNA"/>
</dbReference>
<evidence type="ECO:0000313" key="4">
    <source>
        <dbReference type="EMBL" id="SDJ94549.1"/>
    </source>
</evidence>
<evidence type="ECO:0000256" key="3">
    <source>
        <dbReference type="PROSITE-ProRule" id="PRU00023"/>
    </source>
</evidence>
<dbReference type="PANTHER" id="PTHR24198">
    <property type="entry name" value="ANKYRIN REPEAT AND PROTEIN KINASE DOMAIN-CONTAINING PROTEIN"/>
    <property type="match status" value="1"/>
</dbReference>
<name>A0A1G8XVD1_ANEMI</name>
<organism evidence="4 5">
    <name type="scientific">Aneurinibacillus migulanus</name>
    <name type="common">Bacillus migulanus</name>
    <dbReference type="NCBI Taxonomy" id="47500"/>
    <lineage>
        <taxon>Bacteria</taxon>
        <taxon>Bacillati</taxon>
        <taxon>Bacillota</taxon>
        <taxon>Bacilli</taxon>
        <taxon>Bacillales</taxon>
        <taxon>Paenibacillaceae</taxon>
        <taxon>Aneurinibacillus group</taxon>
        <taxon>Aneurinibacillus</taxon>
    </lineage>
</organism>
<sequence length="97" mass="10729">MNVQNDEGHTPFHIVLYPEVAACLLDHGAEINITSYDGSTPLHTQVAEGEEALEVIELLLVHGANKQARDMDGKTPLDIARRREEVEIIELLTAVDK</sequence>
<keyword evidence="1" id="KW-0677">Repeat</keyword>
<dbReference type="Gene3D" id="1.25.40.20">
    <property type="entry name" value="Ankyrin repeat-containing domain"/>
    <property type="match status" value="2"/>
</dbReference>
<dbReference type="PANTHER" id="PTHR24198:SF165">
    <property type="entry name" value="ANKYRIN REPEAT-CONTAINING PROTEIN-RELATED"/>
    <property type="match status" value="1"/>
</dbReference>
<dbReference type="RefSeq" id="WP_052812378.1">
    <property type="nucleotide sequence ID" value="NZ_BJOA01000113.1"/>
</dbReference>
<accession>A0A1G8XVD1</accession>
<dbReference type="PROSITE" id="PS50297">
    <property type="entry name" value="ANK_REP_REGION"/>
    <property type="match status" value="1"/>
</dbReference>
<dbReference type="SUPFAM" id="SSF48403">
    <property type="entry name" value="Ankyrin repeat"/>
    <property type="match status" value="1"/>
</dbReference>
<dbReference type="InterPro" id="IPR036770">
    <property type="entry name" value="Ankyrin_rpt-contain_sf"/>
</dbReference>
<gene>
    <name evidence="4" type="ORF">SAMN04487909_13341</name>
</gene>
<dbReference type="Proteomes" id="UP000182836">
    <property type="component" value="Unassembled WGS sequence"/>
</dbReference>
<keyword evidence="2 3" id="KW-0040">ANK repeat</keyword>
<feature type="repeat" description="ANK" evidence="3">
    <location>
        <begin position="37"/>
        <end position="71"/>
    </location>
</feature>
<dbReference type="InterPro" id="IPR002110">
    <property type="entry name" value="Ankyrin_rpt"/>
</dbReference>
<dbReference type="PRINTS" id="PR01415">
    <property type="entry name" value="ANKYRIN"/>
</dbReference>
<dbReference type="PROSITE" id="PS50088">
    <property type="entry name" value="ANK_REPEAT"/>
    <property type="match status" value="1"/>
</dbReference>
<proteinExistence type="predicted"/>
<evidence type="ECO:0000256" key="1">
    <source>
        <dbReference type="ARBA" id="ARBA00022737"/>
    </source>
</evidence>
<evidence type="ECO:0000256" key="2">
    <source>
        <dbReference type="ARBA" id="ARBA00023043"/>
    </source>
</evidence>
<dbReference type="AlphaFoldDB" id="A0A1G8XVD1"/>
<dbReference type="Pfam" id="PF12796">
    <property type="entry name" value="Ank_2"/>
    <property type="match status" value="1"/>
</dbReference>
<dbReference type="GeneID" id="42307053"/>
<protein>
    <submittedName>
        <fullName evidence="4">Ankyrin repeat-containing protein</fullName>
    </submittedName>
</protein>
<evidence type="ECO:0000313" key="5">
    <source>
        <dbReference type="Proteomes" id="UP000182836"/>
    </source>
</evidence>
<reference evidence="4 5" key="1">
    <citation type="submission" date="2016-10" db="EMBL/GenBank/DDBJ databases">
        <authorList>
            <person name="de Groot N.N."/>
        </authorList>
    </citation>
    <scope>NUCLEOTIDE SEQUENCE [LARGE SCALE GENOMIC DNA]</scope>
    <source>
        <strain evidence="4 5">DSM 2895</strain>
    </source>
</reference>
<dbReference type="SMART" id="SM00248">
    <property type="entry name" value="ANK"/>
    <property type="match status" value="2"/>
</dbReference>